<evidence type="ECO:0000313" key="2">
    <source>
        <dbReference type="Proteomes" id="UP001501758"/>
    </source>
</evidence>
<evidence type="ECO:0000313" key="1">
    <source>
        <dbReference type="EMBL" id="GAA0728973.1"/>
    </source>
</evidence>
<dbReference type="Proteomes" id="UP001501758">
    <property type="component" value="Unassembled WGS sequence"/>
</dbReference>
<gene>
    <name evidence="1" type="ORF">GCM10009430_38620</name>
</gene>
<dbReference type="PROSITE" id="PS51257">
    <property type="entry name" value="PROKAR_LIPOPROTEIN"/>
    <property type="match status" value="1"/>
</dbReference>
<accession>A0ABP3UG08</accession>
<reference evidence="2" key="1">
    <citation type="journal article" date="2019" name="Int. J. Syst. Evol. Microbiol.">
        <title>The Global Catalogue of Microorganisms (GCM) 10K type strain sequencing project: providing services to taxonomists for standard genome sequencing and annotation.</title>
        <authorList>
            <consortium name="The Broad Institute Genomics Platform"/>
            <consortium name="The Broad Institute Genome Sequencing Center for Infectious Disease"/>
            <person name="Wu L."/>
            <person name="Ma J."/>
        </authorList>
    </citation>
    <scope>NUCLEOTIDE SEQUENCE [LARGE SCALE GENOMIC DNA]</scope>
    <source>
        <strain evidence="2">JCM 15974</strain>
    </source>
</reference>
<protein>
    <recommendedName>
        <fullName evidence="3">Lipoprotein</fullName>
    </recommendedName>
</protein>
<organism evidence="1 2">
    <name type="scientific">Aquimarina litoralis</name>
    <dbReference type="NCBI Taxonomy" id="584605"/>
    <lineage>
        <taxon>Bacteria</taxon>
        <taxon>Pseudomonadati</taxon>
        <taxon>Bacteroidota</taxon>
        <taxon>Flavobacteriia</taxon>
        <taxon>Flavobacteriales</taxon>
        <taxon>Flavobacteriaceae</taxon>
        <taxon>Aquimarina</taxon>
    </lineage>
</organism>
<dbReference type="RefSeq" id="WP_343913900.1">
    <property type="nucleotide sequence ID" value="NZ_BAAAGE010000004.1"/>
</dbReference>
<sequence>MKSITKKTLILGLGLFTFFTSCSEEDVIEDLTGGCVPLAAVENYSAALERYSNDPTAENCEAFKAASIAYLNELDRCPLVEDADLEEALQDASELDCEG</sequence>
<keyword evidence="2" id="KW-1185">Reference proteome</keyword>
<comment type="caution">
    <text evidence="1">The sequence shown here is derived from an EMBL/GenBank/DDBJ whole genome shotgun (WGS) entry which is preliminary data.</text>
</comment>
<proteinExistence type="predicted"/>
<name>A0ABP3UG08_9FLAO</name>
<dbReference type="EMBL" id="BAAAGE010000004">
    <property type="protein sequence ID" value="GAA0728973.1"/>
    <property type="molecule type" value="Genomic_DNA"/>
</dbReference>
<evidence type="ECO:0008006" key="3">
    <source>
        <dbReference type="Google" id="ProtNLM"/>
    </source>
</evidence>